<dbReference type="PANTHER" id="PTHR43630">
    <property type="entry name" value="POLY-BETA-1,6-N-ACETYL-D-GLUCOSAMINE SYNTHASE"/>
    <property type="match status" value="1"/>
</dbReference>
<comment type="similarity">
    <text evidence="1">Belongs to the glycosyltransferase 2 family.</text>
</comment>
<dbReference type="Proteomes" id="UP000034794">
    <property type="component" value="Unassembled WGS sequence"/>
</dbReference>
<keyword evidence="3 6" id="KW-0808">Transferase</keyword>
<dbReference type="EMBL" id="LCMI01000001">
    <property type="protein sequence ID" value="KKU33840.1"/>
    <property type="molecule type" value="Genomic_DNA"/>
</dbReference>
<evidence type="ECO:0000256" key="1">
    <source>
        <dbReference type="ARBA" id="ARBA00006739"/>
    </source>
</evidence>
<keyword evidence="2" id="KW-0328">Glycosyltransferase</keyword>
<keyword evidence="4" id="KW-0472">Membrane</keyword>
<evidence type="ECO:0000256" key="2">
    <source>
        <dbReference type="ARBA" id="ARBA00022676"/>
    </source>
</evidence>
<dbReference type="SUPFAM" id="SSF53448">
    <property type="entry name" value="Nucleotide-diphospho-sugar transferases"/>
    <property type="match status" value="1"/>
</dbReference>
<evidence type="ECO:0000256" key="4">
    <source>
        <dbReference type="SAM" id="Phobius"/>
    </source>
</evidence>
<dbReference type="PANTHER" id="PTHR43630:SF1">
    <property type="entry name" value="POLY-BETA-1,6-N-ACETYL-D-GLUCOSAMINE SYNTHASE"/>
    <property type="match status" value="1"/>
</dbReference>
<name>A0A0G1SKK8_9BACT</name>
<evidence type="ECO:0000256" key="3">
    <source>
        <dbReference type="ARBA" id="ARBA00022679"/>
    </source>
</evidence>
<reference evidence="6 7" key="1">
    <citation type="journal article" date="2015" name="Nature">
        <title>rRNA introns, odd ribosomes, and small enigmatic genomes across a large radiation of phyla.</title>
        <authorList>
            <person name="Brown C.T."/>
            <person name="Hug L.A."/>
            <person name="Thomas B.C."/>
            <person name="Sharon I."/>
            <person name="Castelle C.J."/>
            <person name="Singh A."/>
            <person name="Wilkins M.J."/>
            <person name="Williams K.H."/>
            <person name="Banfield J.F."/>
        </authorList>
    </citation>
    <scope>NUCLEOTIDE SEQUENCE [LARGE SCALE GENOMIC DNA]</scope>
</reference>
<dbReference type="GO" id="GO:0016757">
    <property type="term" value="F:glycosyltransferase activity"/>
    <property type="evidence" value="ECO:0007669"/>
    <property type="project" value="UniProtKB-KW"/>
</dbReference>
<dbReference type="InterPro" id="IPR029044">
    <property type="entry name" value="Nucleotide-diphossugar_trans"/>
</dbReference>
<keyword evidence="4" id="KW-0812">Transmembrane</keyword>
<comment type="caution">
    <text evidence="6">The sequence shown here is derived from an EMBL/GenBank/DDBJ whole genome shotgun (WGS) entry which is preliminary data.</text>
</comment>
<dbReference type="Pfam" id="PF00535">
    <property type="entry name" value="Glycos_transf_2"/>
    <property type="match status" value="1"/>
</dbReference>
<gene>
    <name evidence="6" type="ORF">UX47_C0001G0123</name>
</gene>
<dbReference type="AlphaFoldDB" id="A0A0G1SKK8"/>
<proteinExistence type="inferred from homology"/>
<accession>A0A0G1SKK8</accession>
<dbReference type="InterPro" id="IPR001173">
    <property type="entry name" value="Glyco_trans_2-like"/>
</dbReference>
<feature type="domain" description="Glycosyltransferase 2-like" evidence="5">
    <location>
        <begin position="13"/>
        <end position="139"/>
    </location>
</feature>
<evidence type="ECO:0000313" key="7">
    <source>
        <dbReference type="Proteomes" id="UP000034794"/>
    </source>
</evidence>
<evidence type="ECO:0000313" key="6">
    <source>
        <dbReference type="EMBL" id="KKU33840.1"/>
    </source>
</evidence>
<protein>
    <submittedName>
        <fullName evidence="6">Glycosyl transferase</fullName>
    </submittedName>
</protein>
<organism evidence="6 7">
    <name type="scientific">Candidatus Collierbacteria bacterium GW2011_GWA2_46_26</name>
    <dbReference type="NCBI Taxonomy" id="1618381"/>
    <lineage>
        <taxon>Bacteria</taxon>
        <taxon>Candidatus Collieribacteriota</taxon>
    </lineage>
</organism>
<evidence type="ECO:0000259" key="5">
    <source>
        <dbReference type="Pfam" id="PF00535"/>
    </source>
</evidence>
<dbReference type="Gene3D" id="3.90.550.10">
    <property type="entry name" value="Spore Coat Polysaccharide Biosynthesis Protein SpsA, Chain A"/>
    <property type="match status" value="1"/>
</dbReference>
<sequence>MEKTAINKNPSVSVVIATYNSGKTLGKCLSRVRSQNYPQSKIEILLGDGGSTDNTFEIAKKYKARIIKIPANKQNAEYNRGTAFNKAKNDLVLILDHDNFMTTKNYLRELVLPLVENPEIVASESCYYHYSKKYSLLDRYYALFGTIEPVPFYFGKADKLMWTSKKWNLHGKSTDCGKYYLVEFEDNPKIFPTIGTNGCLMRRKLVVRNADVRPDHHFPIDVMVDVVKSGHNKFAFVKNSLIHLTGTRGVLTFLKRRVMFVEKYHFADGPQRRYSVYMPGDQWNLVKFIFYSLTFIKPTYDALVGYIKIPDPAWFVHPLMCFGITFSYGWGTIKSIFKYKRLFTNNNL</sequence>
<feature type="transmembrane region" description="Helical" evidence="4">
    <location>
        <begin position="314"/>
        <end position="333"/>
    </location>
</feature>
<keyword evidence="4" id="KW-1133">Transmembrane helix</keyword>